<evidence type="ECO:0000256" key="4">
    <source>
        <dbReference type="ARBA" id="ARBA00024746"/>
    </source>
</evidence>
<comment type="function">
    <text evidence="4 5">Required for flagellar hook formation. May act as a scaffolding protein.</text>
</comment>
<evidence type="ECO:0000259" key="8">
    <source>
        <dbReference type="Pfam" id="PF13861"/>
    </source>
</evidence>
<keyword evidence="3 5" id="KW-1005">Bacterial flagellum biogenesis</keyword>
<comment type="similarity">
    <text evidence="1 5">Belongs to the FlgD family.</text>
</comment>
<dbReference type="EMBL" id="JBHRSB010000008">
    <property type="protein sequence ID" value="MFC3002861.1"/>
    <property type="molecule type" value="Genomic_DNA"/>
</dbReference>
<keyword evidence="9" id="KW-0966">Cell projection</keyword>
<evidence type="ECO:0000259" key="7">
    <source>
        <dbReference type="Pfam" id="PF13860"/>
    </source>
</evidence>
<evidence type="ECO:0000256" key="2">
    <source>
        <dbReference type="ARBA" id="ARBA00016013"/>
    </source>
</evidence>
<dbReference type="InterPro" id="IPR025963">
    <property type="entry name" value="FLgD_Tudor"/>
</dbReference>
<proteinExistence type="inferred from homology"/>
<sequence>MSGSVTNALAASGRTASNGSGTRLSGDLDTFLKLLTTQLRNQDPTSPMDANQLTQQLVQFSTVEQQINTNNTLQQLLALQQSSQLGEAAALVGRRVAVESDRLPLQSGQAQVNLPAAGAARTARIEVRDANNILVRASDVTLGANASRWNWDGKTANGTQKPDGTYRVTVSGRDSNGAAVPLTFSVTGQVTGAVRDAGVVTLRMGGLNVGYDRLRDLGGAG</sequence>
<feature type="domain" description="FlgD Tudor-like" evidence="8">
    <location>
        <begin position="83"/>
        <end position="212"/>
    </location>
</feature>
<gene>
    <name evidence="9" type="ORF">ACFOD3_23375</name>
</gene>
<keyword evidence="10" id="KW-1185">Reference proteome</keyword>
<organism evidence="9 10">
    <name type="scientific">Falsiroseomonas tokyonensis</name>
    <dbReference type="NCBI Taxonomy" id="430521"/>
    <lineage>
        <taxon>Bacteria</taxon>
        <taxon>Pseudomonadati</taxon>
        <taxon>Pseudomonadota</taxon>
        <taxon>Alphaproteobacteria</taxon>
        <taxon>Acetobacterales</taxon>
        <taxon>Roseomonadaceae</taxon>
        <taxon>Falsiroseomonas</taxon>
    </lineage>
</organism>
<protein>
    <recommendedName>
        <fullName evidence="2 5">Basal-body rod modification protein FlgD</fullName>
    </recommendedName>
</protein>
<comment type="caution">
    <text evidence="9">The sequence shown here is derived from an EMBL/GenBank/DDBJ whole genome shotgun (WGS) entry which is preliminary data.</text>
</comment>
<reference evidence="10" key="1">
    <citation type="journal article" date="2019" name="Int. J. Syst. Evol. Microbiol.">
        <title>The Global Catalogue of Microorganisms (GCM) 10K type strain sequencing project: providing services to taxonomists for standard genome sequencing and annotation.</title>
        <authorList>
            <consortium name="The Broad Institute Genomics Platform"/>
            <consortium name="The Broad Institute Genome Sequencing Center for Infectious Disease"/>
            <person name="Wu L."/>
            <person name="Ma J."/>
        </authorList>
    </citation>
    <scope>NUCLEOTIDE SEQUENCE [LARGE SCALE GENOMIC DNA]</scope>
    <source>
        <strain evidence="10">CGMCC 1.16855</strain>
    </source>
</reference>
<keyword evidence="9" id="KW-0282">Flagellum</keyword>
<evidence type="ECO:0000256" key="3">
    <source>
        <dbReference type="ARBA" id="ARBA00022795"/>
    </source>
</evidence>
<dbReference type="InterPro" id="IPR025965">
    <property type="entry name" value="FlgD/Vpr_Ig-like"/>
</dbReference>
<evidence type="ECO:0000256" key="1">
    <source>
        <dbReference type="ARBA" id="ARBA00010577"/>
    </source>
</evidence>
<feature type="region of interest" description="Disordered" evidence="6">
    <location>
        <begin position="1"/>
        <end position="23"/>
    </location>
</feature>
<evidence type="ECO:0000256" key="5">
    <source>
        <dbReference type="RuleBase" id="RU362076"/>
    </source>
</evidence>
<dbReference type="Pfam" id="PF13861">
    <property type="entry name" value="FLgD_tudor"/>
    <property type="match status" value="1"/>
</dbReference>
<accession>A0ABV7BYS3</accession>
<dbReference type="Pfam" id="PF13860">
    <property type="entry name" value="FlgD_ig"/>
    <property type="match status" value="1"/>
</dbReference>
<dbReference type="InterPro" id="IPR005648">
    <property type="entry name" value="FlgD"/>
</dbReference>
<evidence type="ECO:0000313" key="10">
    <source>
        <dbReference type="Proteomes" id="UP001595420"/>
    </source>
</evidence>
<dbReference type="Proteomes" id="UP001595420">
    <property type="component" value="Unassembled WGS sequence"/>
</dbReference>
<name>A0ABV7BYS3_9PROT</name>
<evidence type="ECO:0000256" key="6">
    <source>
        <dbReference type="SAM" id="MobiDB-lite"/>
    </source>
</evidence>
<keyword evidence="9" id="KW-0969">Cilium</keyword>
<feature type="domain" description="FlgD/Vpr Ig-like" evidence="7">
    <location>
        <begin position="107"/>
        <end position="173"/>
    </location>
</feature>
<dbReference type="RefSeq" id="WP_216839072.1">
    <property type="nucleotide sequence ID" value="NZ_JAFNJS010000008.1"/>
</dbReference>
<dbReference type="Pfam" id="PF03963">
    <property type="entry name" value="FlgD"/>
    <property type="match status" value="1"/>
</dbReference>
<evidence type="ECO:0000313" key="9">
    <source>
        <dbReference type="EMBL" id="MFC3002861.1"/>
    </source>
</evidence>